<keyword evidence="2" id="KW-0336">GPI-anchor</keyword>
<accession>A0A1Y2FSX2</accession>
<dbReference type="Proteomes" id="UP000193467">
    <property type="component" value="Unassembled WGS sequence"/>
</dbReference>
<feature type="domain" description="NodB homology" evidence="4">
    <location>
        <begin position="44"/>
        <end position="133"/>
    </location>
</feature>
<dbReference type="InParanoid" id="A0A1Y2FSX2"/>
<evidence type="ECO:0000256" key="3">
    <source>
        <dbReference type="ARBA" id="ARBA00023288"/>
    </source>
</evidence>
<dbReference type="AlphaFoldDB" id="A0A1Y2FSX2"/>
<keyword evidence="2" id="KW-0472">Membrane</keyword>
<comment type="caution">
    <text evidence="5">The sequence shown here is derived from an EMBL/GenBank/DDBJ whole genome shotgun (WGS) entry which is preliminary data.</text>
</comment>
<dbReference type="InterPro" id="IPR011330">
    <property type="entry name" value="Glyco_hydro/deAcase_b/a-brl"/>
</dbReference>
<dbReference type="EMBL" id="MCGR01000014">
    <property type="protein sequence ID" value="ORY86697.1"/>
    <property type="molecule type" value="Genomic_DNA"/>
</dbReference>
<reference evidence="5 6" key="1">
    <citation type="submission" date="2016-07" db="EMBL/GenBank/DDBJ databases">
        <title>Pervasive Adenine N6-methylation of Active Genes in Fungi.</title>
        <authorList>
            <consortium name="DOE Joint Genome Institute"/>
            <person name="Mondo S.J."/>
            <person name="Dannebaum R.O."/>
            <person name="Kuo R.C."/>
            <person name="Labutti K."/>
            <person name="Haridas S."/>
            <person name="Kuo A."/>
            <person name="Salamov A."/>
            <person name="Ahrendt S.R."/>
            <person name="Lipzen A."/>
            <person name="Sullivan W."/>
            <person name="Andreopoulos W.B."/>
            <person name="Clum A."/>
            <person name="Lindquist E."/>
            <person name="Daum C."/>
            <person name="Ramamoorthy G.K."/>
            <person name="Gryganskyi A."/>
            <person name="Culley D."/>
            <person name="Magnuson J.K."/>
            <person name="James T.Y."/>
            <person name="O'Malley M.A."/>
            <person name="Stajich J.E."/>
            <person name="Spatafora J.W."/>
            <person name="Visel A."/>
            <person name="Grigoriev I.V."/>
        </authorList>
    </citation>
    <scope>NUCLEOTIDE SEQUENCE [LARGE SCALE GENOMIC DNA]</scope>
    <source>
        <strain evidence="5 6">62-1032</strain>
    </source>
</reference>
<sequence length="287" mass="33149">MPKRILCGYGCDIDAVAHYLHTRTGKKPDLADVSRGIFGAEVGCARLLKLFEKKNIKASWYIPGHTIESFPKEMAAIRDAGHEIGLHSEQFEAVLVKSIEVLTEFTGKKPAGFTAPCWDNHPDQIPLLEKYGIEYDHSFMHRDFQCYWAPSKEDEYIPSDLSQHPDTWMKPMVKAPPSDKVVVVPASWVFDDWPAFQFNWRVPNSQGFVDTRSWENTVKDSFTYCYENYETFVFPITVHPQVSGRPHLLKMHERIIDFINEHEGVEWMPFEQMAKEFRAGFGQDVKE</sequence>
<evidence type="ECO:0000313" key="6">
    <source>
        <dbReference type="Proteomes" id="UP000193467"/>
    </source>
</evidence>
<comment type="subcellular location">
    <subcellularLocation>
        <location evidence="1">Cell membrane</location>
        <topology evidence="1">Lipid-anchor</topology>
        <topology evidence="1">GPI-anchor</topology>
    </subcellularLocation>
</comment>
<keyword evidence="3" id="KW-0449">Lipoprotein</keyword>
<dbReference type="GO" id="GO:0098552">
    <property type="term" value="C:side of membrane"/>
    <property type="evidence" value="ECO:0007669"/>
    <property type="project" value="UniProtKB-KW"/>
</dbReference>
<dbReference type="PANTHER" id="PTHR47561:SF1">
    <property type="entry name" value="POLYSACCHARIDE DEACETYLASE FAMILY PROTEIN (AFU_ORTHOLOGUE AFUA_6G05030)"/>
    <property type="match status" value="1"/>
</dbReference>
<dbReference type="OrthoDB" id="3162524at2759"/>
<keyword evidence="6" id="KW-1185">Reference proteome</keyword>
<protein>
    <submittedName>
        <fullName evidence="5">Glucose 1-dehydrogenase</fullName>
    </submittedName>
</protein>
<dbReference type="GO" id="GO:0005886">
    <property type="term" value="C:plasma membrane"/>
    <property type="evidence" value="ECO:0007669"/>
    <property type="project" value="UniProtKB-SubCell"/>
</dbReference>
<dbReference type="GO" id="GO:0005975">
    <property type="term" value="P:carbohydrate metabolic process"/>
    <property type="evidence" value="ECO:0007669"/>
    <property type="project" value="InterPro"/>
</dbReference>
<name>A0A1Y2FSX2_9BASI</name>
<dbReference type="Gene3D" id="3.20.20.370">
    <property type="entry name" value="Glycoside hydrolase/deacetylase"/>
    <property type="match status" value="1"/>
</dbReference>
<evidence type="ECO:0000256" key="1">
    <source>
        <dbReference type="ARBA" id="ARBA00004609"/>
    </source>
</evidence>
<keyword evidence="2" id="KW-0325">Glycoprotein</keyword>
<dbReference type="STRING" id="106004.A0A1Y2FSX2"/>
<dbReference type="PANTHER" id="PTHR47561">
    <property type="entry name" value="POLYSACCHARIDE DEACETYLASE FAMILY PROTEIN (AFU_ORTHOLOGUE AFUA_6G05030)"/>
    <property type="match status" value="1"/>
</dbReference>
<organism evidence="5 6">
    <name type="scientific">Leucosporidium creatinivorum</name>
    <dbReference type="NCBI Taxonomy" id="106004"/>
    <lineage>
        <taxon>Eukaryota</taxon>
        <taxon>Fungi</taxon>
        <taxon>Dikarya</taxon>
        <taxon>Basidiomycota</taxon>
        <taxon>Pucciniomycotina</taxon>
        <taxon>Microbotryomycetes</taxon>
        <taxon>Leucosporidiales</taxon>
        <taxon>Leucosporidium</taxon>
    </lineage>
</organism>
<dbReference type="Pfam" id="PF01522">
    <property type="entry name" value="Polysacc_deac_1"/>
    <property type="match status" value="1"/>
</dbReference>
<proteinExistence type="predicted"/>
<dbReference type="SUPFAM" id="SSF88713">
    <property type="entry name" value="Glycoside hydrolase/deacetylase"/>
    <property type="match status" value="1"/>
</dbReference>
<dbReference type="InterPro" id="IPR002509">
    <property type="entry name" value="NODB_dom"/>
</dbReference>
<evidence type="ECO:0000259" key="4">
    <source>
        <dbReference type="Pfam" id="PF01522"/>
    </source>
</evidence>
<evidence type="ECO:0000313" key="5">
    <source>
        <dbReference type="EMBL" id="ORY86697.1"/>
    </source>
</evidence>
<dbReference type="GO" id="GO:0016810">
    <property type="term" value="F:hydrolase activity, acting on carbon-nitrogen (but not peptide) bonds"/>
    <property type="evidence" value="ECO:0007669"/>
    <property type="project" value="InterPro"/>
</dbReference>
<gene>
    <name evidence="5" type="ORF">BCR35DRAFT_339166</name>
</gene>
<evidence type="ECO:0000256" key="2">
    <source>
        <dbReference type="ARBA" id="ARBA00022622"/>
    </source>
</evidence>